<gene>
    <name evidence="3" type="ORF">CDD82_5309</name>
</gene>
<evidence type="ECO:0000256" key="2">
    <source>
        <dbReference type="SAM" id="Phobius"/>
    </source>
</evidence>
<keyword evidence="2" id="KW-0812">Transmembrane</keyword>
<feature type="transmembrane region" description="Helical" evidence="2">
    <location>
        <begin position="12"/>
        <end position="30"/>
    </location>
</feature>
<dbReference type="AlphaFoldDB" id="A0A2C5Y6K7"/>
<feature type="region of interest" description="Disordered" evidence="1">
    <location>
        <begin position="43"/>
        <end position="434"/>
    </location>
</feature>
<accession>A0A2C5Y6K7</accession>
<feature type="compositionally biased region" description="Basic and acidic residues" evidence="1">
    <location>
        <begin position="227"/>
        <end position="276"/>
    </location>
</feature>
<feature type="compositionally biased region" description="Low complexity" evidence="1">
    <location>
        <begin position="148"/>
        <end position="167"/>
    </location>
</feature>
<feature type="compositionally biased region" description="Acidic residues" evidence="1">
    <location>
        <begin position="423"/>
        <end position="434"/>
    </location>
</feature>
<feature type="compositionally biased region" description="Polar residues" evidence="1">
    <location>
        <begin position="130"/>
        <end position="147"/>
    </location>
</feature>
<keyword evidence="4" id="KW-1185">Reference proteome</keyword>
<feature type="compositionally biased region" description="Low complexity" evidence="1">
    <location>
        <begin position="217"/>
        <end position="226"/>
    </location>
</feature>
<name>A0A2C5Y6K7_9HYPO</name>
<keyword evidence="2" id="KW-0472">Membrane</keyword>
<feature type="compositionally biased region" description="Basic and acidic residues" evidence="1">
    <location>
        <begin position="70"/>
        <end position="86"/>
    </location>
</feature>
<protein>
    <submittedName>
        <fullName evidence="3">Uncharacterized protein</fullName>
    </submittedName>
</protein>
<feature type="compositionally biased region" description="Basic and acidic residues" evidence="1">
    <location>
        <begin position="374"/>
        <end position="386"/>
    </location>
</feature>
<dbReference type="Proteomes" id="UP000224854">
    <property type="component" value="Unassembled WGS sequence"/>
</dbReference>
<organism evidence="3 4">
    <name type="scientific">Ophiocordyceps australis</name>
    <dbReference type="NCBI Taxonomy" id="1399860"/>
    <lineage>
        <taxon>Eukaryota</taxon>
        <taxon>Fungi</taxon>
        <taxon>Dikarya</taxon>
        <taxon>Ascomycota</taxon>
        <taxon>Pezizomycotina</taxon>
        <taxon>Sordariomycetes</taxon>
        <taxon>Hypocreomycetidae</taxon>
        <taxon>Hypocreales</taxon>
        <taxon>Ophiocordycipitaceae</taxon>
        <taxon>Ophiocordyceps</taxon>
    </lineage>
</organism>
<sequence>MADGNMNYLYTIGGYAALLGIGFTIYHLSVQKANSRRAMAINKASKNAGPEPRKEDRKKKQRLTSFTSEAKTRAKSGDETSLRRDSAPMTTSDDGDDNREFARQLAKAQQGTNLNTKPEGSKQREKSIKQSRASKMANKSTDEANVQTSGPSAPSSAAGVDAGASTDADADADTDDNSSAVQSPQLAAVDASGVGDMLEPAPAGPSTLRIIDDKPQAQKPKAANKPVENKESKKQRQNRKKAEAAKAARESAEQERKALEEKQRRTARIAEGRAAKDGSQSMATKAPPSAWAEGAPQGAVSDSKKAAQNTTVLHQPLETSGKSTELRSQGSWMSSLPSEEEQMEMLRDEADEWNTVTSKASKRASKKTSSVSSSDEKAVKETEAVPKKAQKPAAPVTSSSKAPRPGATKQFGGSFSALNTNDEVVDEVEEEWDV</sequence>
<comment type="caution">
    <text evidence="3">The sequence shown here is derived from an EMBL/GenBank/DDBJ whole genome shotgun (WGS) entry which is preliminary data.</text>
</comment>
<feature type="compositionally biased region" description="Basic and acidic residues" evidence="1">
    <location>
        <begin position="119"/>
        <end position="128"/>
    </location>
</feature>
<evidence type="ECO:0000313" key="4">
    <source>
        <dbReference type="Proteomes" id="UP000224854"/>
    </source>
</evidence>
<keyword evidence="2" id="KW-1133">Transmembrane helix</keyword>
<dbReference type="OrthoDB" id="4207724at2759"/>
<feature type="compositionally biased region" description="Polar residues" evidence="1">
    <location>
        <begin position="306"/>
        <end position="337"/>
    </location>
</feature>
<reference evidence="3 4" key="1">
    <citation type="submission" date="2017-06" db="EMBL/GenBank/DDBJ databases">
        <title>Ant-infecting Ophiocordyceps genomes reveal a high diversity of potential behavioral manipulation genes and a possible major role for enterotoxins.</title>
        <authorList>
            <person name="De Bekker C."/>
            <person name="Evans H.C."/>
            <person name="Brachmann A."/>
            <person name="Hughes D.P."/>
        </authorList>
    </citation>
    <scope>NUCLEOTIDE SEQUENCE [LARGE SCALE GENOMIC DNA]</scope>
    <source>
        <strain evidence="3 4">1348a</strain>
    </source>
</reference>
<dbReference type="EMBL" id="NJEU01000483">
    <property type="protein sequence ID" value="PHH73708.1"/>
    <property type="molecule type" value="Genomic_DNA"/>
</dbReference>
<feature type="compositionally biased region" description="Polar residues" evidence="1">
    <location>
        <begin position="411"/>
        <end position="421"/>
    </location>
</feature>
<feature type="compositionally biased region" description="Polar residues" evidence="1">
    <location>
        <begin position="107"/>
        <end position="118"/>
    </location>
</feature>
<proteinExistence type="predicted"/>
<evidence type="ECO:0000256" key="1">
    <source>
        <dbReference type="SAM" id="MobiDB-lite"/>
    </source>
</evidence>
<evidence type="ECO:0000313" key="3">
    <source>
        <dbReference type="EMBL" id="PHH73708.1"/>
    </source>
</evidence>